<comment type="function">
    <text evidence="1">Plays a role in the recruitment of the exosome to pre-rRNA to mediate the 3'-5' end processing of the 5.8S rRNA.</text>
</comment>
<dbReference type="EMBL" id="CAXKWB010000144">
    <property type="protein sequence ID" value="CAL4059502.1"/>
    <property type="molecule type" value="Genomic_DNA"/>
</dbReference>
<dbReference type="GO" id="GO:0000460">
    <property type="term" value="P:maturation of 5.8S rRNA"/>
    <property type="evidence" value="ECO:0007669"/>
    <property type="project" value="TreeGrafter"/>
</dbReference>
<dbReference type="Proteomes" id="UP001497623">
    <property type="component" value="Unassembled WGS sequence"/>
</dbReference>
<comment type="similarity">
    <text evidence="1">Belongs to the C1D family.</text>
</comment>
<evidence type="ECO:0000256" key="1">
    <source>
        <dbReference type="RuleBase" id="RU368003"/>
    </source>
</evidence>
<keyword evidence="1" id="KW-0238">DNA-binding</keyword>
<sequence length="197" mass="22939">MAGQEDLGEAVTTREDFPPGMAPKILSLLKNLKQLEDNLKPLTAKPYHDILSTLSPLEKSKVGIMEVYSINTLYWVLMRISGEDVDTTLKDDYRVEMNRLKEIQSRLSEVERRAGRTRIDRQAAGRFIRQGLGRSARREEEDDDIEEIPNKRKKTYLGTYESEVKEEYPEEYPEEYAEEYSEEPAVESNPRFVESWQ</sequence>
<dbReference type="GO" id="GO:0005730">
    <property type="term" value="C:nucleolus"/>
    <property type="evidence" value="ECO:0007669"/>
    <property type="project" value="UniProtKB-SubCell"/>
</dbReference>
<keyword evidence="4" id="KW-1185">Reference proteome</keyword>
<dbReference type="GO" id="GO:0003723">
    <property type="term" value="F:RNA binding"/>
    <property type="evidence" value="ECO:0007669"/>
    <property type="project" value="UniProtKB-UniRule"/>
</dbReference>
<comment type="subunit">
    <text evidence="1">Monomer and homodimer.</text>
</comment>
<keyword evidence="1" id="KW-0694">RNA-binding</keyword>
<keyword evidence="1" id="KW-0539">Nucleus</keyword>
<dbReference type="AlphaFoldDB" id="A0AAV2PHD2"/>
<evidence type="ECO:0000313" key="4">
    <source>
        <dbReference type="Proteomes" id="UP001497623"/>
    </source>
</evidence>
<comment type="subcellular location">
    <subcellularLocation>
        <location evidence="1">Cytoplasm</location>
    </subcellularLocation>
    <subcellularLocation>
        <location evidence="1">Nucleus</location>
        <location evidence="1">Nucleolus</location>
    </subcellularLocation>
    <subcellularLocation>
        <location evidence="1">Nucleus</location>
    </subcellularLocation>
</comment>
<dbReference type="PANTHER" id="PTHR15341">
    <property type="entry name" value="SUN-COR STEROID HORMONE RECEPTOR CO-REPRESSOR"/>
    <property type="match status" value="1"/>
</dbReference>
<feature type="region of interest" description="Disordered" evidence="2">
    <location>
        <begin position="162"/>
        <end position="197"/>
    </location>
</feature>
<feature type="compositionally biased region" description="Acidic residues" evidence="2">
    <location>
        <begin position="168"/>
        <end position="185"/>
    </location>
</feature>
<proteinExistence type="inferred from homology"/>
<dbReference type="InterPro" id="IPR011082">
    <property type="entry name" value="Exosome-assoc_fac/DNA_repair"/>
</dbReference>
<evidence type="ECO:0000256" key="2">
    <source>
        <dbReference type="SAM" id="MobiDB-lite"/>
    </source>
</evidence>
<keyword evidence="1" id="KW-0698">rRNA processing</keyword>
<accession>A0AAV2PHD2</accession>
<dbReference type="GO" id="GO:0000178">
    <property type="term" value="C:exosome (RNase complex)"/>
    <property type="evidence" value="ECO:0007669"/>
    <property type="project" value="TreeGrafter"/>
</dbReference>
<dbReference type="GO" id="GO:0005737">
    <property type="term" value="C:cytoplasm"/>
    <property type="evidence" value="ECO:0007669"/>
    <property type="project" value="UniProtKB-SubCell"/>
</dbReference>
<protein>
    <recommendedName>
        <fullName evidence="1">Nuclear nucleic acid-binding protein C1D</fullName>
    </recommendedName>
</protein>
<dbReference type="GO" id="GO:0010468">
    <property type="term" value="P:regulation of gene expression"/>
    <property type="evidence" value="ECO:0007669"/>
    <property type="project" value="TreeGrafter"/>
</dbReference>
<name>A0AAV2PHD2_MEGNR</name>
<gene>
    <name evidence="3" type="ORF">MNOR_LOCUS624</name>
</gene>
<reference evidence="3 4" key="1">
    <citation type="submission" date="2024-05" db="EMBL/GenBank/DDBJ databases">
        <authorList>
            <person name="Wallberg A."/>
        </authorList>
    </citation>
    <scope>NUCLEOTIDE SEQUENCE [LARGE SCALE GENOMIC DNA]</scope>
</reference>
<dbReference type="PANTHER" id="PTHR15341:SF3">
    <property type="entry name" value="NUCLEAR NUCLEIC ACID-BINDING PROTEIN C1D"/>
    <property type="match status" value="1"/>
</dbReference>
<comment type="caution">
    <text evidence="3">The sequence shown here is derived from an EMBL/GenBank/DDBJ whole genome shotgun (WGS) entry which is preliminary data.</text>
</comment>
<organism evidence="3 4">
    <name type="scientific">Meganyctiphanes norvegica</name>
    <name type="common">Northern krill</name>
    <name type="synonym">Thysanopoda norvegica</name>
    <dbReference type="NCBI Taxonomy" id="48144"/>
    <lineage>
        <taxon>Eukaryota</taxon>
        <taxon>Metazoa</taxon>
        <taxon>Ecdysozoa</taxon>
        <taxon>Arthropoda</taxon>
        <taxon>Crustacea</taxon>
        <taxon>Multicrustacea</taxon>
        <taxon>Malacostraca</taxon>
        <taxon>Eumalacostraca</taxon>
        <taxon>Eucarida</taxon>
        <taxon>Euphausiacea</taxon>
        <taxon>Euphausiidae</taxon>
        <taxon>Meganyctiphanes</taxon>
    </lineage>
</organism>
<dbReference type="GO" id="GO:0003677">
    <property type="term" value="F:DNA binding"/>
    <property type="evidence" value="ECO:0007669"/>
    <property type="project" value="UniProtKB-KW"/>
</dbReference>
<keyword evidence="1" id="KW-0963">Cytoplasm</keyword>
<evidence type="ECO:0000313" key="3">
    <source>
        <dbReference type="EMBL" id="CAL4059502.1"/>
    </source>
</evidence>